<reference evidence="2" key="1">
    <citation type="submission" date="2018-03" db="EMBL/GenBank/DDBJ databases">
        <authorList>
            <person name="Zecchin S."/>
        </authorList>
    </citation>
    <scope>NUCLEOTIDE SEQUENCE [LARGE SCALE GENOMIC DNA]</scope>
</reference>
<evidence type="ECO:0008006" key="3">
    <source>
        <dbReference type="Google" id="ProtNLM"/>
    </source>
</evidence>
<dbReference type="InterPro" id="IPR046257">
    <property type="entry name" value="DUF6290"/>
</dbReference>
<accession>A0A2U3QJ40</accession>
<dbReference type="Pfam" id="PF19807">
    <property type="entry name" value="DUF6290"/>
    <property type="match status" value="1"/>
</dbReference>
<dbReference type="OrthoDB" id="3267617at2"/>
<sequence length="72" mass="8437">MGVISIRLNKEEEKILKKLSEHFHEDKSALVKKSLLDLYENVMDLDAIKKFETKERKGKVSFFAAEDILKNR</sequence>
<dbReference type="EMBL" id="OUUY01000100">
    <property type="protein sequence ID" value="SPQ01375.1"/>
    <property type="molecule type" value="Genomic_DNA"/>
</dbReference>
<gene>
    <name evidence="1" type="ORF">NBG4_520002</name>
</gene>
<dbReference type="AlphaFoldDB" id="A0A2U3QJ40"/>
<proteinExistence type="predicted"/>
<organism evidence="1 2">
    <name type="scientific">Candidatus Sulfobium mesophilum</name>
    <dbReference type="NCBI Taxonomy" id="2016548"/>
    <lineage>
        <taxon>Bacteria</taxon>
        <taxon>Pseudomonadati</taxon>
        <taxon>Nitrospirota</taxon>
        <taxon>Nitrospiria</taxon>
        <taxon>Nitrospirales</taxon>
        <taxon>Nitrospiraceae</taxon>
        <taxon>Candidatus Sulfobium</taxon>
    </lineage>
</organism>
<keyword evidence="2" id="KW-1185">Reference proteome</keyword>
<name>A0A2U3QJ40_9BACT</name>
<protein>
    <recommendedName>
        <fullName evidence="3">CopG family transcriptional regulator</fullName>
    </recommendedName>
</protein>
<dbReference type="Proteomes" id="UP000245125">
    <property type="component" value="Unassembled WGS sequence"/>
</dbReference>
<evidence type="ECO:0000313" key="2">
    <source>
        <dbReference type="Proteomes" id="UP000245125"/>
    </source>
</evidence>
<evidence type="ECO:0000313" key="1">
    <source>
        <dbReference type="EMBL" id="SPQ01375.1"/>
    </source>
</evidence>